<reference evidence="4 5" key="1">
    <citation type="journal article" date="2018" name="Front. Plant Sci.">
        <title>Red Clover (Trifolium pratense) and Zigzag Clover (T. medium) - A Picture of Genomic Similarities and Differences.</title>
        <authorList>
            <person name="Dluhosova J."/>
            <person name="Istvanek J."/>
            <person name="Nedelnik J."/>
            <person name="Repkova J."/>
        </authorList>
    </citation>
    <scope>NUCLEOTIDE SEQUENCE [LARGE SCALE GENOMIC DNA]</scope>
    <source>
        <strain evidence="5">cv. 10/8</strain>
        <tissue evidence="4">Leaf</tissue>
    </source>
</reference>
<name>A0A392NU18_9FABA</name>
<accession>A0A392NU18</accession>
<sequence length="62" mass="6387">TTIANSQDTLSFNYAKFSPGDSSITLQGSASVTPDGVLSLTDHTEGVGANVGRVLYTNPISI</sequence>
<protein>
    <submittedName>
        <fullName evidence="4">Putative bark agglutinin LECRPA3-like</fullName>
    </submittedName>
</protein>
<dbReference type="GO" id="GO:0009610">
    <property type="term" value="P:response to symbiotic fungus"/>
    <property type="evidence" value="ECO:0007669"/>
    <property type="project" value="UniProtKB-ARBA"/>
</dbReference>
<evidence type="ECO:0000256" key="1">
    <source>
        <dbReference type="ARBA" id="ARBA00007606"/>
    </source>
</evidence>
<dbReference type="SUPFAM" id="SSF49899">
    <property type="entry name" value="Concanavalin A-like lectins/glucanases"/>
    <property type="match status" value="1"/>
</dbReference>
<evidence type="ECO:0000313" key="4">
    <source>
        <dbReference type="EMBL" id="MCI03328.1"/>
    </source>
</evidence>
<feature type="non-terminal residue" evidence="4">
    <location>
        <position position="1"/>
    </location>
</feature>
<evidence type="ECO:0000256" key="2">
    <source>
        <dbReference type="ARBA" id="ARBA00022734"/>
    </source>
</evidence>
<comment type="caution">
    <text evidence="4">The sequence shown here is derived from an EMBL/GenBank/DDBJ whole genome shotgun (WGS) entry which is preliminary data.</text>
</comment>
<dbReference type="Proteomes" id="UP000265520">
    <property type="component" value="Unassembled WGS sequence"/>
</dbReference>
<comment type="similarity">
    <text evidence="1">Belongs to the leguminous lectin family.</text>
</comment>
<feature type="domain" description="Legume lectin" evidence="3">
    <location>
        <begin position="10"/>
        <end position="61"/>
    </location>
</feature>
<evidence type="ECO:0000313" key="5">
    <source>
        <dbReference type="Proteomes" id="UP000265520"/>
    </source>
</evidence>
<keyword evidence="5" id="KW-1185">Reference proteome</keyword>
<dbReference type="Gene3D" id="2.60.120.200">
    <property type="match status" value="1"/>
</dbReference>
<dbReference type="AlphaFoldDB" id="A0A392NU18"/>
<proteinExistence type="inferred from homology"/>
<organism evidence="4 5">
    <name type="scientific">Trifolium medium</name>
    <dbReference type="NCBI Taxonomy" id="97028"/>
    <lineage>
        <taxon>Eukaryota</taxon>
        <taxon>Viridiplantae</taxon>
        <taxon>Streptophyta</taxon>
        <taxon>Embryophyta</taxon>
        <taxon>Tracheophyta</taxon>
        <taxon>Spermatophyta</taxon>
        <taxon>Magnoliopsida</taxon>
        <taxon>eudicotyledons</taxon>
        <taxon>Gunneridae</taxon>
        <taxon>Pentapetalae</taxon>
        <taxon>rosids</taxon>
        <taxon>fabids</taxon>
        <taxon>Fabales</taxon>
        <taxon>Fabaceae</taxon>
        <taxon>Papilionoideae</taxon>
        <taxon>50 kb inversion clade</taxon>
        <taxon>NPAAA clade</taxon>
        <taxon>Hologalegina</taxon>
        <taxon>IRL clade</taxon>
        <taxon>Trifolieae</taxon>
        <taxon>Trifolium</taxon>
    </lineage>
</organism>
<evidence type="ECO:0000259" key="3">
    <source>
        <dbReference type="Pfam" id="PF00139"/>
    </source>
</evidence>
<dbReference type="GO" id="GO:0030246">
    <property type="term" value="F:carbohydrate binding"/>
    <property type="evidence" value="ECO:0007669"/>
    <property type="project" value="UniProtKB-KW"/>
</dbReference>
<dbReference type="InterPro" id="IPR001220">
    <property type="entry name" value="Legume_lectin_dom"/>
</dbReference>
<keyword evidence="2" id="KW-0430">Lectin</keyword>
<dbReference type="Pfam" id="PF00139">
    <property type="entry name" value="Lectin_legB"/>
    <property type="match status" value="1"/>
</dbReference>
<dbReference type="InterPro" id="IPR013320">
    <property type="entry name" value="ConA-like_dom_sf"/>
</dbReference>
<dbReference type="EMBL" id="LXQA010051830">
    <property type="protein sequence ID" value="MCI03328.1"/>
    <property type="molecule type" value="Genomic_DNA"/>
</dbReference>